<dbReference type="EMBL" id="FMMM01000078">
    <property type="protein sequence ID" value="SCQ24075.1"/>
    <property type="molecule type" value="Genomic_DNA"/>
</dbReference>
<feature type="chain" id="PRO_5008922785" evidence="2">
    <location>
        <begin position="25"/>
        <end position="344"/>
    </location>
</feature>
<accession>A0A1D3UVE9</accession>
<dbReference type="PROSITE" id="PS51257">
    <property type="entry name" value="PROKAR_LIPOPROTEIN"/>
    <property type="match status" value="1"/>
</dbReference>
<proteinExistence type="inferred from homology"/>
<dbReference type="Gene3D" id="2.40.50.100">
    <property type="match status" value="1"/>
</dbReference>
<reference evidence="5 6" key="1">
    <citation type="submission" date="2016-09" db="EMBL/GenBank/DDBJ databases">
        <authorList>
            <person name="Capua I."/>
            <person name="De Benedictis P."/>
            <person name="Joannis T."/>
            <person name="Lombin L.H."/>
            <person name="Cattoli G."/>
        </authorList>
    </citation>
    <scope>NUCLEOTIDE SEQUENCE [LARGE SCALE GENOMIC DNA]</scope>
    <source>
        <strain evidence="5 6">UB20</strain>
    </source>
</reference>
<organism evidence="5 6">
    <name type="scientific">Tannerella forsythia</name>
    <name type="common">Bacteroides forsythus</name>
    <dbReference type="NCBI Taxonomy" id="28112"/>
    <lineage>
        <taxon>Bacteria</taxon>
        <taxon>Pseudomonadati</taxon>
        <taxon>Bacteroidota</taxon>
        <taxon>Bacteroidia</taxon>
        <taxon>Bacteroidales</taxon>
        <taxon>Tannerellaceae</taxon>
        <taxon>Tannerella</taxon>
    </lineage>
</organism>
<comment type="similarity">
    <text evidence="1">Belongs to the membrane fusion protein (MFP) (TC 8.A.1) family.</text>
</comment>
<dbReference type="InterPro" id="IPR058792">
    <property type="entry name" value="Beta-barrel_RND_2"/>
</dbReference>
<dbReference type="Gene3D" id="2.40.420.20">
    <property type="match status" value="1"/>
</dbReference>
<dbReference type="PANTHER" id="PTHR30469">
    <property type="entry name" value="MULTIDRUG RESISTANCE PROTEIN MDTA"/>
    <property type="match status" value="1"/>
</dbReference>
<evidence type="ECO:0000259" key="4">
    <source>
        <dbReference type="Pfam" id="PF25967"/>
    </source>
</evidence>
<dbReference type="GO" id="GO:1990281">
    <property type="term" value="C:efflux pump complex"/>
    <property type="evidence" value="ECO:0007669"/>
    <property type="project" value="TreeGrafter"/>
</dbReference>
<dbReference type="SUPFAM" id="SSF111369">
    <property type="entry name" value="HlyD-like secretion proteins"/>
    <property type="match status" value="1"/>
</dbReference>
<gene>
    <name evidence="5" type="primary">cusB</name>
    <name evidence="5" type="ORF">TFUB20_02277</name>
</gene>
<evidence type="ECO:0000259" key="3">
    <source>
        <dbReference type="Pfam" id="PF25954"/>
    </source>
</evidence>
<protein>
    <submittedName>
        <fullName evidence="5">Cation efflux system protein CusB</fullName>
    </submittedName>
</protein>
<dbReference type="Proteomes" id="UP000182057">
    <property type="component" value="Unassembled WGS sequence"/>
</dbReference>
<evidence type="ECO:0000313" key="5">
    <source>
        <dbReference type="EMBL" id="SCQ24075.1"/>
    </source>
</evidence>
<keyword evidence="2" id="KW-0732">Signal</keyword>
<dbReference type="Pfam" id="PF25954">
    <property type="entry name" value="Beta-barrel_RND_2"/>
    <property type="match status" value="1"/>
</dbReference>
<evidence type="ECO:0000256" key="2">
    <source>
        <dbReference type="SAM" id="SignalP"/>
    </source>
</evidence>
<dbReference type="GO" id="GO:0015562">
    <property type="term" value="F:efflux transmembrane transporter activity"/>
    <property type="evidence" value="ECO:0007669"/>
    <property type="project" value="TreeGrafter"/>
</dbReference>
<dbReference type="InterPro" id="IPR006143">
    <property type="entry name" value="RND_pump_MFP"/>
</dbReference>
<evidence type="ECO:0000256" key="1">
    <source>
        <dbReference type="ARBA" id="ARBA00009477"/>
    </source>
</evidence>
<feature type="domain" description="Multidrug resistance protein MdtA-like C-terminal permuted SH3" evidence="4">
    <location>
        <begin position="271"/>
        <end position="328"/>
    </location>
</feature>
<dbReference type="AlphaFoldDB" id="A0A1D3UVE9"/>
<feature type="signal peptide" evidence="2">
    <location>
        <begin position="1"/>
        <end position="24"/>
    </location>
</feature>
<dbReference type="Pfam" id="PF25967">
    <property type="entry name" value="RND-MFP_C"/>
    <property type="match status" value="1"/>
</dbReference>
<dbReference type="InterPro" id="IPR058627">
    <property type="entry name" value="MdtA-like_C"/>
</dbReference>
<name>A0A1D3UVE9_TANFO</name>
<evidence type="ECO:0000313" key="6">
    <source>
        <dbReference type="Proteomes" id="UP000182057"/>
    </source>
</evidence>
<feature type="domain" description="CusB-like beta-barrel" evidence="3">
    <location>
        <begin position="193"/>
        <end position="264"/>
    </location>
</feature>
<sequence length="344" mass="38475" precursor="true">MKKKISMRKRYQLAALCLTGLLSACSGGSKTQEIKDEKPKVKLASVTTRPVDQVQEYTATVQAYATNHIAPSSPVRIEKIYVEVGDRVGKGQKLVQMDASGLKQLKLQLDNQATEFTRIDELYKIGGVSKSEWEASKMTLEMRQTSYKNMLENTALVSPISGVVTARNYDSGDMYGGGTPVVTVEQIMPVKLLINVSESYFTRIAKNSTVSVKFDVYGEEEFEGKVNLLYPTIDPSTRTFVVEIRLDNRDMRVRPGMFARVTLNFGTADHVIIPDKAIIKQAGSGERYVYVCQDSVVYRRVVQLGRRMNDEYEIVSGIDHDARVVISGQYQSSIKDSVRVEVVQ</sequence>
<dbReference type="Gene3D" id="2.40.30.170">
    <property type="match status" value="1"/>
</dbReference>
<dbReference type="NCBIfam" id="TIGR01730">
    <property type="entry name" value="RND_mfp"/>
    <property type="match status" value="1"/>
</dbReference>
<dbReference type="FunFam" id="2.40.30.170:FF:000010">
    <property type="entry name" value="Efflux RND transporter periplasmic adaptor subunit"/>
    <property type="match status" value="1"/>
</dbReference>